<feature type="compositionally biased region" description="Polar residues" evidence="1">
    <location>
        <begin position="64"/>
        <end position="76"/>
    </location>
</feature>
<reference evidence="3 4" key="1">
    <citation type="submission" date="2010-05" db="EMBL/GenBank/DDBJ databases">
        <title>The Genome Sequence of Thecamonas trahens ATCC 50062.</title>
        <authorList>
            <consortium name="The Broad Institute Genome Sequencing Platform"/>
            <person name="Russ C."/>
            <person name="Cuomo C."/>
            <person name="Shea T."/>
            <person name="Young S.K."/>
            <person name="Zeng Q."/>
            <person name="Koehrsen M."/>
            <person name="Haas B."/>
            <person name="Borodovsky M."/>
            <person name="Guigo R."/>
            <person name="Alvarado L."/>
            <person name="Berlin A."/>
            <person name="Bochicchio J."/>
            <person name="Borenstein D."/>
            <person name="Chapman S."/>
            <person name="Chen Z."/>
            <person name="Freedman E."/>
            <person name="Gellesch M."/>
            <person name="Goldberg J."/>
            <person name="Griggs A."/>
            <person name="Gujja S."/>
            <person name="Heilman E."/>
            <person name="Heiman D."/>
            <person name="Hepburn T."/>
            <person name="Howarth C."/>
            <person name="Jen D."/>
            <person name="Larson L."/>
            <person name="Mehta T."/>
            <person name="Park D."/>
            <person name="Pearson M."/>
            <person name="Roberts A."/>
            <person name="Saif S."/>
            <person name="Shenoy N."/>
            <person name="Sisk P."/>
            <person name="Stolte C."/>
            <person name="Sykes S."/>
            <person name="Thomson T."/>
            <person name="Walk T."/>
            <person name="White J."/>
            <person name="Yandava C."/>
            <person name="Burger G."/>
            <person name="Gray M.W."/>
            <person name="Holland P.W.H."/>
            <person name="King N."/>
            <person name="Lang F.B.F."/>
            <person name="Roger A.J."/>
            <person name="Ruiz-Trillo I."/>
            <person name="Lander E."/>
            <person name="Nusbaum C."/>
        </authorList>
    </citation>
    <scope>NUCLEOTIDE SEQUENCE [LARGE SCALE GENOMIC DNA]</scope>
    <source>
        <strain evidence="3 4">ATCC 50062</strain>
    </source>
</reference>
<feature type="transmembrane region" description="Helical" evidence="2">
    <location>
        <begin position="123"/>
        <end position="145"/>
    </location>
</feature>
<feature type="compositionally biased region" description="Pro residues" evidence="1">
    <location>
        <begin position="1"/>
        <end position="10"/>
    </location>
</feature>
<proteinExistence type="predicted"/>
<feature type="region of interest" description="Disordered" evidence="1">
    <location>
        <begin position="1"/>
        <end position="108"/>
    </location>
</feature>
<sequence length="265" mass="29619">MTPAPAPPRPICRKKRRRRRRRPKQRHPPQARVGVSRAPPGVLMPGGKTRSGAARTGGVPDVLTPQTRSDVPTTAISGGAAPTEDAHRRRIESTPQGDARSSAHASRWRTSGRERVELTGRATLVLAVPFICYLGWLVPIFVIGFSSVENTCDRPLVGFVFGFILIMGAFMVFYVGVIAYAWRHVNPNSRTTRVLDRAWEFLEKTIIVVTIAYCSLGAYWIDTTRNCKRLLPNVYWLALSIVVTFLFIPLSYIAARICYRVTSRI</sequence>
<dbReference type="AlphaFoldDB" id="A0A0L0DV27"/>
<keyword evidence="2" id="KW-1133">Transmembrane helix</keyword>
<evidence type="ECO:0000256" key="2">
    <source>
        <dbReference type="SAM" id="Phobius"/>
    </source>
</evidence>
<feature type="compositionally biased region" description="Basic residues" evidence="1">
    <location>
        <begin position="11"/>
        <end position="29"/>
    </location>
</feature>
<evidence type="ECO:0000256" key="1">
    <source>
        <dbReference type="SAM" id="MobiDB-lite"/>
    </source>
</evidence>
<keyword evidence="2" id="KW-0472">Membrane</keyword>
<keyword evidence="2" id="KW-0812">Transmembrane</keyword>
<evidence type="ECO:0000313" key="3">
    <source>
        <dbReference type="EMBL" id="KNC55388.1"/>
    </source>
</evidence>
<organism evidence="3 4">
    <name type="scientific">Thecamonas trahens ATCC 50062</name>
    <dbReference type="NCBI Taxonomy" id="461836"/>
    <lineage>
        <taxon>Eukaryota</taxon>
        <taxon>Apusozoa</taxon>
        <taxon>Apusomonadida</taxon>
        <taxon>Apusomonadidae</taxon>
        <taxon>Thecamonas</taxon>
    </lineage>
</organism>
<dbReference type="RefSeq" id="XP_013753020.1">
    <property type="nucleotide sequence ID" value="XM_013897566.1"/>
</dbReference>
<feature type="transmembrane region" description="Helical" evidence="2">
    <location>
        <begin position="201"/>
        <end position="221"/>
    </location>
</feature>
<feature type="transmembrane region" description="Helical" evidence="2">
    <location>
        <begin position="233"/>
        <end position="255"/>
    </location>
</feature>
<name>A0A0L0DV27_THETB</name>
<accession>A0A0L0DV27</accession>
<protein>
    <submittedName>
        <fullName evidence="3">Uncharacterized protein</fullName>
    </submittedName>
</protein>
<dbReference type="GeneID" id="25569116"/>
<dbReference type="EMBL" id="GL349500">
    <property type="protein sequence ID" value="KNC55388.1"/>
    <property type="molecule type" value="Genomic_DNA"/>
</dbReference>
<evidence type="ECO:0000313" key="4">
    <source>
        <dbReference type="Proteomes" id="UP000054408"/>
    </source>
</evidence>
<feature type="transmembrane region" description="Helical" evidence="2">
    <location>
        <begin position="157"/>
        <end position="180"/>
    </location>
</feature>
<keyword evidence="4" id="KW-1185">Reference proteome</keyword>
<dbReference type="Proteomes" id="UP000054408">
    <property type="component" value="Unassembled WGS sequence"/>
</dbReference>
<gene>
    <name evidence="3" type="ORF">AMSG_11046</name>
</gene>